<comment type="caution">
    <text evidence="1">The sequence shown here is derived from an EMBL/GenBank/DDBJ whole genome shotgun (WGS) entry which is preliminary data.</text>
</comment>
<evidence type="ECO:0000313" key="1">
    <source>
        <dbReference type="EMBL" id="PHH74661.1"/>
    </source>
</evidence>
<dbReference type="InterPro" id="IPR029032">
    <property type="entry name" value="AhpD-like"/>
</dbReference>
<dbReference type="OrthoDB" id="5392202at2759"/>
<dbReference type="Proteomes" id="UP000226431">
    <property type="component" value="Unassembled WGS sequence"/>
</dbReference>
<keyword evidence="2" id="KW-1185">Reference proteome</keyword>
<dbReference type="STRING" id="2004952.A0A2C5Z653"/>
<reference evidence="1 2" key="1">
    <citation type="submission" date="2017-06" db="EMBL/GenBank/DDBJ databases">
        <title>Ant-infecting Ophiocordyceps genomes reveal a high diversity of potential behavioral manipulation genes and a possible major role for enterotoxins.</title>
        <authorList>
            <person name="De Bekker C."/>
            <person name="Evans H.C."/>
            <person name="Brachmann A."/>
            <person name="Hughes D.P."/>
        </authorList>
    </citation>
    <scope>NUCLEOTIDE SEQUENCE [LARGE SCALE GENOMIC DNA]</scope>
    <source>
        <strain evidence="1 2">Map16</strain>
    </source>
</reference>
<dbReference type="PANTHER" id="PTHR28180:SF2">
    <property type="entry name" value="PEROXISOMAL PROTEIN 2"/>
    <property type="match status" value="1"/>
</dbReference>
<dbReference type="EMBL" id="NJES01000260">
    <property type="protein sequence ID" value="PHH74661.1"/>
    <property type="molecule type" value="Genomic_DNA"/>
</dbReference>
<protein>
    <submittedName>
        <fullName evidence="1">Uncharacterized protein</fullName>
    </submittedName>
</protein>
<dbReference type="SUPFAM" id="SSF69118">
    <property type="entry name" value="AhpD-like"/>
    <property type="match status" value="1"/>
</dbReference>
<accession>A0A2C5Z653</accession>
<name>A0A2C5Z653_9HYPO</name>
<sequence length="288" mass="31623">MLKLSSSLKALINARHCPVPAPSGIRRVFEKIAVDRVQPERLGYYPWLALSTAATLTLDSPESVAELYSVASSRHNPYEVALLMREIGLKCISFSGIPRTINALFALRAALPPDVAQRLPLVDNRQLSLDNFQPTVTRGQRLFYSVYGPLSDRLVHRLLLAHPALPAYVLDGHYGALLSDPSGTPEEFPVGRLLTSVVAVACLRAQPGSGLQLLSHVHGLRQAYLDGTWKSDWMSSTTDDGNQQAIEWLTSDDGAAWLLQSVDTIADALRKQSMSSGFTFFPWIDLGE</sequence>
<proteinExistence type="predicted"/>
<organism evidence="1 2">
    <name type="scientific">Ophiocordyceps camponoti-rufipedis</name>
    <dbReference type="NCBI Taxonomy" id="2004952"/>
    <lineage>
        <taxon>Eukaryota</taxon>
        <taxon>Fungi</taxon>
        <taxon>Dikarya</taxon>
        <taxon>Ascomycota</taxon>
        <taxon>Pezizomycotina</taxon>
        <taxon>Sordariomycetes</taxon>
        <taxon>Hypocreomycetidae</taxon>
        <taxon>Hypocreales</taxon>
        <taxon>Ophiocordycipitaceae</taxon>
        <taxon>Ophiocordyceps</taxon>
    </lineage>
</organism>
<evidence type="ECO:0000313" key="2">
    <source>
        <dbReference type="Proteomes" id="UP000226431"/>
    </source>
</evidence>
<dbReference type="InterPro" id="IPR052999">
    <property type="entry name" value="PTS1_Protein"/>
</dbReference>
<dbReference type="AlphaFoldDB" id="A0A2C5Z653"/>
<dbReference type="Gene3D" id="1.20.1290.10">
    <property type="entry name" value="AhpD-like"/>
    <property type="match status" value="1"/>
</dbReference>
<gene>
    <name evidence="1" type="ORF">CDD80_2942</name>
</gene>
<dbReference type="PANTHER" id="PTHR28180">
    <property type="entry name" value="CONSERVED MITOCHONDRIAL PROTEIN-RELATED"/>
    <property type="match status" value="1"/>
</dbReference>